<proteinExistence type="predicted"/>
<sequence length="166" mass="18928">MNLDGIRGRTSGRGWQFSNIWNAICRFILIIFACVVIGYYASDLRAAQKEAKYSDSKWVYAVVVGCMAAITAFIFMIISIFVQYRACAILFPWEWILFILWVAVVGIFASMYMHENPEMDSGVHAMRIASIFDIVNMLLWFIAAVVDTCVFFMAPRRSLHTGRAVK</sequence>
<reference evidence="1" key="1">
    <citation type="submission" date="2022-10" db="EMBL/GenBank/DDBJ databases">
        <title>Culturing micro-colonial fungi from biological soil crusts in the Mojave desert and describing Neophaeococcomyces mojavensis, and introducing the new genera and species Taxawa tesnikishii.</title>
        <authorList>
            <person name="Kurbessoian T."/>
            <person name="Stajich J.E."/>
        </authorList>
    </citation>
    <scope>NUCLEOTIDE SEQUENCE</scope>
    <source>
        <strain evidence="1">JES_112</strain>
    </source>
</reference>
<evidence type="ECO:0000313" key="2">
    <source>
        <dbReference type="Proteomes" id="UP001172386"/>
    </source>
</evidence>
<comment type="caution">
    <text evidence="1">The sequence shown here is derived from an EMBL/GenBank/DDBJ whole genome shotgun (WGS) entry which is preliminary data.</text>
</comment>
<accession>A0ACC2ZX72</accession>
<organism evidence="1 2">
    <name type="scientific">Neophaeococcomyces mojaviensis</name>
    <dbReference type="NCBI Taxonomy" id="3383035"/>
    <lineage>
        <taxon>Eukaryota</taxon>
        <taxon>Fungi</taxon>
        <taxon>Dikarya</taxon>
        <taxon>Ascomycota</taxon>
        <taxon>Pezizomycotina</taxon>
        <taxon>Eurotiomycetes</taxon>
        <taxon>Chaetothyriomycetidae</taxon>
        <taxon>Chaetothyriales</taxon>
        <taxon>Chaetothyriales incertae sedis</taxon>
        <taxon>Neophaeococcomyces</taxon>
    </lineage>
</organism>
<dbReference type="EMBL" id="JAPDRQ010000206">
    <property type="protein sequence ID" value="KAJ9652285.1"/>
    <property type="molecule type" value="Genomic_DNA"/>
</dbReference>
<protein>
    <submittedName>
        <fullName evidence="1">Uncharacterized protein</fullName>
    </submittedName>
</protein>
<evidence type="ECO:0000313" key="1">
    <source>
        <dbReference type="EMBL" id="KAJ9652285.1"/>
    </source>
</evidence>
<keyword evidence="2" id="KW-1185">Reference proteome</keyword>
<dbReference type="Proteomes" id="UP001172386">
    <property type="component" value="Unassembled WGS sequence"/>
</dbReference>
<gene>
    <name evidence="1" type="ORF">H2198_008460</name>
</gene>
<name>A0ACC2ZX72_9EURO</name>